<dbReference type="NCBIfam" id="NF033520">
    <property type="entry name" value="transpos_IS982"/>
    <property type="match status" value="1"/>
</dbReference>
<dbReference type="EMBL" id="QZEI01000025">
    <property type="protein sequence ID" value="RLV59890.1"/>
    <property type="molecule type" value="Genomic_DNA"/>
</dbReference>
<dbReference type="Pfam" id="PF13612">
    <property type="entry name" value="DDE_Tnp_1_3"/>
    <property type="match status" value="1"/>
</dbReference>
<dbReference type="Proteomes" id="UP000281474">
    <property type="component" value="Unassembled WGS sequence"/>
</dbReference>
<keyword evidence="3" id="KW-1185">Reference proteome</keyword>
<reference evidence="2 3" key="1">
    <citation type="submission" date="2018-09" db="EMBL/GenBank/DDBJ databases">
        <title>Phylogeny of the Shewanellaceae, and recommendation for two new genera, Pseudoshewanella and Parashewanella.</title>
        <authorList>
            <person name="Wang G."/>
        </authorList>
    </citation>
    <scope>NUCLEOTIDE SEQUENCE [LARGE SCALE GENOMIC DNA]</scope>
    <source>
        <strain evidence="2 3">C51</strain>
    </source>
</reference>
<sequence length="135" mass="15312">MNTSKTLPSVKGITNYGFCASKQEHYYGFKGHLVTDERGIPLNFSVAPANIDERDVAYEVLDKVIGLTIGDKGLIRPSLKADLLQVGLNLQTPLRKNMLDKRPPEIVRLLLKVRRRIETTIGQLVEYFEIEKIRC</sequence>
<protein>
    <submittedName>
        <fullName evidence="2">IS982 family transposase</fullName>
    </submittedName>
</protein>
<evidence type="ECO:0000259" key="1">
    <source>
        <dbReference type="Pfam" id="PF13612"/>
    </source>
</evidence>
<evidence type="ECO:0000313" key="3">
    <source>
        <dbReference type="Proteomes" id="UP000281474"/>
    </source>
</evidence>
<accession>A0A3L8PX46</accession>
<comment type="caution">
    <text evidence="2">The sequence shown here is derived from an EMBL/GenBank/DDBJ whole genome shotgun (WGS) entry which is preliminary data.</text>
</comment>
<gene>
    <name evidence="2" type="ORF">D5018_09985</name>
</gene>
<dbReference type="AlphaFoldDB" id="A0A3L8PX46"/>
<dbReference type="InterPro" id="IPR025668">
    <property type="entry name" value="Tnp_DDE_dom"/>
</dbReference>
<proteinExistence type="predicted"/>
<organism evidence="2 3">
    <name type="scientific">Parashewanella curva</name>
    <dbReference type="NCBI Taxonomy" id="2338552"/>
    <lineage>
        <taxon>Bacteria</taxon>
        <taxon>Pseudomonadati</taxon>
        <taxon>Pseudomonadota</taxon>
        <taxon>Gammaproteobacteria</taxon>
        <taxon>Alteromonadales</taxon>
        <taxon>Shewanellaceae</taxon>
        <taxon>Parashewanella</taxon>
    </lineage>
</organism>
<feature type="domain" description="Transposase DDE" evidence="1">
    <location>
        <begin position="23"/>
        <end position="134"/>
    </location>
</feature>
<name>A0A3L8PX46_9GAMM</name>
<dbReference type="OrthoDB" id="6196569at2"/>
<evidence type="ECO:0000313" key="2">
    <source>
        <dbReference type="EMBL" id="RLV59890.1"/>
    </source>
</evidence>